<evidence type="ECO:0000256" key="1">
    <source>
        <dbReference type="SAM" id="MobiDB-lite"/>
    </source>
</evidence>
<accession>A0A1H8V8Y3</accession>
<feature type="region of interest" description="Disordered" evidence="1">
    <location>
        <begin position="120"/>
        <end position="152"/>
    </location>
</feature>
<organism evidence="2 3">
    <name type="scientific">Halorientalis persicus</name>
    <dbReference type="NCBI Taxonomy" id="1367881"/>
    <lineage>
        <taxon>Archaea</taxon>
        <taxon>Methanobacteriati</taxon>
        <taxon>Methanobacteriota</taxon>
        <taxon>Stenosarchaea group</taxon>
        <taxon>Halobacteria</taxon>
        <taxon>Halobacteriales</taxon>
        <taxon>Haloarculaceae</taxon>
        <taxon>Halorientalis</taxon>
    </lineage>
</organism>
<keyword evidence="3" id="KW-1185">Reference proteome</keyword>
<dbReference type="AlphaFoldDB" id="A0A1H8V8Y3"/>
<dbReference type="EMBL" id="FOCX01000035">
    <property type="protein sequence ID" value="SEP11859.1"/>
    <property type="molecule type" value="Genomic_DNA"/>
</dbReference>
<name>A0A1H8V8Y3_9EURY</name>
<dbReference type="InterPro" id="IPR043827">
    <property type="entry name" value="DUF5804"/>
</dbReference>
<reference evidence="3" key="1">
    <citation type="submission" date="2016-10" db="EMBL/GenBank/DDBJ databases">
        <authorList>
            <person name="Varghese N."/>
            <person name="Submissions S."/>
        </authorList>
    </citation>
    <scope>NUCLEOTIDE SEQUENCE [LARGE SCALE GENOMIC DNA]</scope>
    <source>
        <strain evidence="3">IBRC-M 10043</strain>
    </source>
</reference>
<evidence type="ECO:0000313" key="2">
    <source>
        <dbReference type="EMBL" id="SEP11859.1"/>
    </source>
</evidence>
<dbReference type="Pfam" id="PF19120">
    <property type="entry name" value="DUF5804"/>
    <property type="match status" value="1"/>
</dbReference>
<evidence type="ECO:0000313" key="3">
    <source>
        <dbReference type="Proteomes" id="UP000198775"/>
    </source>
</evidence>
<protein>
    <submittedName>
        <fullName evidence="2">Uncharacterized protein</fullName>
    </submittedName>
</protein>
<proteinExistence type="predicted"/>
<sequence length="202" mass="22337">MPRGPVPTSVTQVCLVGDPEVNLRYELLSRETARNALATYDLREPFENTVAVETVSLGAAVALLNDLNWYLVRFTRDAFVREPSVSETEWLSRDLAAAVRDDELAADETERFLKIYGVEYESDRDDDGPPDAVTSDEPAGTEADDESGDATVETAPALVEPMYAARTGPELPAYDLREVSDTLVVRVAEDEFGGEKQRYSNR</sequence>
<dbReference type="Proteomes" id="UP000198775">
    <property type="component" value="Unassembled WGS sequence"/>
</dbReference>
<gene>
    <name evidence="2" type="ORF">SAMN05216388_10352</name>
</gene>
<feature type="compositionally biased region" description="Acidic residues" evidence="1">
    <location>
        <begin position="120"/>
        <end position="129"/>
    </location>
</feature>